<dbReference type="EMBL" id="JBHMBK010000034">
    <property type="protein sequence ID" value="MFB9689236.1"/>
    <property type="molecule type" value="Genomic_DNA"/>
</dbReference>
<sequence length="150" mass="15210">MRRLSAVPAVALVVFGAVACGSTTRPASTSPLCSASYEPRELVMSGPMYPPLPTASEAVPAGGRTTDVAAIKKIAATACDLPEPPSDIACTADMGPSFELRFVDAQGRTTSLTAAAYGCQFVEGLGTSRIGATPLWAALSAAGLPAPRGR</sequence>
<dbReference type="Proteomes" id="UP001589535">
    <property type="component" value="Unassembled WGS sequence"/>
</dbReference>
<evidence type="ECO:0000256" key="1">
    <source>
        <dbReference type="SAM" id="SignalP"/>
    </source>
</evidence>
<accession>A0ABV5UFN6</accession>
<organism evidence="2 3">
    <name type="scientific">Amycolatopsis plumensis</name>
    <dbReference type="NCBI Taxonomy" id="236508"/>
    <lineage>
        <taxon>Bacteria</taxon>
        <taxon>Bacillati</taxon>
        <taxon>Actinomycetota</taxon>
        <taxon>Actinomycetes</taxon>
        <taxon>Pseudonocardiales</taxon>
        <taxon>Pseudonocardiaceae</taxon>
        <taxon>Amycolatopsis</taxon>
    </lineage>
</organism>
<gene>
    <name evidence="2" type="ORF">ACFFTO_34115</name>
</gene>
<reference evidence="2 3" key="1">
    <citation type="submission" date="2024-09" db="EMBL/GenBank/DDBJ databases">
        <authorList>
            <person name="Sun Q."/>
            <person name="Mori K."/>
        </authorList>
    </citation>
    <scope>NUCLEOTIDE SEQUENCE [LARGE SCALE GENOMIC DNA]</scope>
    <source>
        <strain evidence="2 3">JCM 13852</strain>
    </source>
</reference>
<evidence type="ECO:0000313" key="3">
    <source>
        <dbReference type="Proteomes" id="UP001589535"/>
    </source>
</evidence>
<feature type="signal peptide" evidence="1">
    <location>
        <begin position="1"/>
        <end position="19"/>
    </location>
</feature>
<dbReference type="PROSITE" id="PS51257">
    <property type="entry name" value="PROKAR_LIPOPROTEIN"/>
    <property type="match status" value="1"/>
</dbReference>
<keyword evidence="3" id="KW-1185">Reference proteome</keyword>
<dbReference type="RefSeq" id="WP_378202626.1">
    <property type="nucleotide sequence ID" value="NZ_JBHMBK010000034.1"/>
</dbReference>
<comment type="caution">
    <text evidence="2">The sequence shown here is derived from an EMBL/GenBank/DDBJ whole genome shotgun (WGS) entry which is preliminary data.</text>
</comment>
<proteinExistence type="predicted"/>
<name>A0ABV5UFN6_9PSEU</name>
<protein>
    <recommendedName>
        <fullName evidence="4">DUF3558 domain-containing protein</fullName>
    </recommendedName>
</protein>
<keyword evidence="1" id="KW-0732">Signal</keyword>
<evidence type="ECO:0000313" key="2">
    <source>
        <dbReference type="EMBL" id="MFB9689236.1"/>
    </source>
</evidence>
<evidence type="ECO:0008006" key="4">
    <source>
        <dbReference type="Google" id="ProtNLM"/>
    </source>
</evidence>
<feature type="chain" id="PRO_5046004942" description="DUF3558 domain-containing protein" evidence="1">
    <location>
        <begin position="20"/>
        <end position="150"/>
    </location>
</feature>